<keyword evidence="2" id="KW-0812">Transmembrane</keyword>
<feature type="compositionally biased region" description="Low complexity" evidence="1">
    <location>
        <begin position="247"/>
        <end position="257"/>
    </location>
</feature>
<evidence type="ECO:0000256" key="3">
    <source>
        <dbReference type="SAM" id="SignalP"/>
    </source>
</evidence>
<accession>A0ABT1G2I3</accession>
<feature type="transmembrane region" description="Helical" evidence="2">
    <location>
        <begin position="338"/>
        <end position="359"/>
    </location>
</feature>
<gene>
    <name evidence="4" type="ORF">M5J20_08595</name>
</gene>
<feature type="region of interest" description="Disordered" evidence="1">
    <location>
        <begin position="391"/>
        <end position="414"/>
    </location>
</feature>
<reference evidence="4" key="1">
    <citation type="submission" date="2022-05" db="EMBL/GenBank/DDBJ databases">
        <title>Corynebacterium sp. TA-R-1 sp. nov., isolated from human feces.</title>
        <authorList>
            <person name="Shamsuzzaman M."/>
            <person name="Dahal R.H."/>
        </authorList>
    </citation>
    <scope>NUCLEOTIDE SEQUENCE</scope>
    <source>
        <strain evidence="4">TA-R-1</strain>
    </source>
</reference>
<evidence type="ECO:0000313" key="5">
    <source>
        <dbReference type="Proteomes" id="UP001204000"/>
    </source>
</evidence>
<feature type="region of interest" description="Disordered" evidence="1">
    <location>
        <begin position="238"/>
        <end position="257"/>
    </location>
</feature>
<feature type="signal peptide" evidence="3">
    <location>
        <begin position="1"/>
        <end position="33"/>
    </location>
</feature>
<feature type="chain" id="PRO_5045523963" evidence="3">
    <location>
        <begin position="34"/>
        <end position="446"/>
    </location>
</feature>
<evidence type="ECO:0000313" key="4">
    <source>
        <dbReference type="EMBL" id="MCP1388240.1"/>
    </source>
</evidence>
<keyword evidence="2" id="KW-1133">Transmembrane helix</keyword>
<dbReference type="EMBL" id="JAMFTQ010000011">
    <property type="protein sequence ID" value="MCP1388240.1"/>
    <property type="molecule type" value="Genomic_DNA"/>
</dbReference>
<comment type="caution">
    <text evidence="4">The sequence shown here is derived from an EMBL/GenBank/DDBJ whole genome shotgun (WGS) entry which is preliminary data.</text>
</comment>
<evidence type="ECO:0000256" key="1">
    <source>
        <dbReference type="SAM" id="MobiDB-lite"/>
    </source>
</evidence>
<proteinExistence type="predicted"/>
<feature type="transmembrane region" description="Helical" evidence="2">
    <location>
        <begin position="424"/>
        <end position="441"/>
    </location>
</feature>
<dbReference type="RefSeq" id="WP_253578548.1">
    <property type="nucleotide sequence ID" value="NZ_JAMFTQ010000011.1"/>
</dbReference>
<dbReference type="Proteomes" id="UP001204000">
    <property type="component" value="Unassembled WGS sequence"/>
</dbReference>
<evidence type="ECO:0000256" key="2">
    <source>
        <dbReference type="SAM" id="Phobius"/>
    </source>
</evidence>
<organism evidence="4 5">
    <name type="scientific">Corynebacterium stercoris</name>
    <dbReference type="NCBI Taxonomy" id="2943490"/>
    <lineage>
        <taxon>Bacteria</taxon>
        <taxon>Bacillati</taxon>
        <taxon>Actinomycetota</taxon>
        <taxon>Actinomycetes</taxon>
        <taxon>Mycobacteriales</taxon>
        <taxon>Corynebacteriaceae</taxon>
        <taxon>Corynebacterium</taxon>
    </lineage>
</organism>
<keyword evidence="2" id="KW-0472">Membrane</keyword>
<keyword evidence="3" id="KW-0732">Signal</keyword>
<name>A0ABT1G2I3_9CORY</name>
<protein>
    <submittedName>
        <fullName evidence="4">Uncharacterized protein</fullName>
    </submittedName>
</protein>
<feature type="compositionally biased region" description="Polar residues" evidence="1">
    <location>
        <begin position="391"/>
        <end position="407"/>
    </location>
</feature>
<sequence>MTLENLMKRYGTSITALALAGAMTLSIAPHASAQSSYGAEIAGSSINAAIDEVTKPVADPLIGYLSATATGQSETVTLLPALGEWKAGGEAGMWGGKSWFYLPDGVTVTTDEALAKQADAKATGNLETEMSIIELAVVSGRSVPANKAEELRAKYLVALATMKSLPDWKAGGEIVVGEGAEQKVYKYHSNGIHVVAADADINGAIAADTKTFFQLSRELNWLLPKNLVERSLTVSASGQAGTGTGAEGSAAAQTGSSSVDSLPAFKIGEFAGKLNGEDWIYYSDKFVVNSRALLNTPRIEGDARWMSIAAFAQALGKSQPRELNGESHYQLTSSTADLAFAAAMALPAMLIIGGVNWYLNQDGRTYVMDITRTSSVPTAWEREASANMLSSNRAEVESQMDSSTSTEGRGITAETGSNEFGKGLIALLLASVLGAAVFAFGRRQLV</sequence>
<keyword evidence="5" id="KW-1185">Reference proteome</keyword>